<proteinExistence type="predicted"/>
<reference evidence="3" key="1">
    <citation type="submission" date="2023-01" db="EMBL/GenBank/DDBJ databases">
        <authorList>
            <person name="Van Ghelder C."/>
            <person name="Rancurel C."/>
        </authorList>
    </citation>
    <scope>NUCLEOTIDE SEQUENCE</scope>
    <source>
        <strain evidence="3">CNCM I-4278</strain>
    </source>
</reference>
<dbReference type="EMBL" id="CAOQHR010000005">
    <property type="protein sequence ID" value="CAI6335317.1"/>
    <property type="molecule type" value="Genomic_DNA"/>
</dbReference>
<dbReference type="Pfam" id="PF22740">
    <property type="entry name" value="PapZ_C"/>
    <property type="match status" value="1"/>
</dbReference>
<protein>
    <recommendedName>
        <fullName evidence="2">RapZ C-terminal domain-containing protein</fullName>
    </recommendedName>
</protein>
<evidence type="ECO:0000313" key="3">
    <source>
        <dbReference type="EMBL" id="CAI6335317.1"/>
    </source>
</evidence>
<sequence>MGSAFFIPPSYYSEAIARSYSTWGSSQPDKEERRRENTKRPSGPRRTRSDESEHHHHHHRSHNHNRHRHPKPESANTLSTSHSAPHRPTTPNTPSSMPSVHIITYGLHYAPNPSDVKQILAKYLPPGTTHLYNIAAQTFTPPPEDMCKLYSGISPAIQDIVMRDPLARGAVMVGVEDIMTFLRARDRKDGFDVAISVCCQIGTHRSVSVAERIARGVEGCCEREARKAMVRLVHIHRHRGDKDAY</sequence>
<dbReference type="Proteomes" id="UP001152607">
    <property type="component" value="Unassembled WGS sequence"/>
</dbReference>
<name>A0A9W4XW15_9PLEO</name>
<evidence type="ECO:0000256" key="1">
    <source>
        <dbReference type="SAM" id="MobiDB-lite"/>
    </source>
</evidence>
<feature type="compositionally biased region" description="Basic and acidic residues" evidence="1">
    <location>
        <begin position="28"/>
        <end position="39"/>
    </location>
</feature>
<organism evidence="3 4">
    <name type="scientific">Periconia digitata</name>
    <dbReference type="NCBI Taxonomy" id="1303443"/>
    <lineage>
        <taxon>Eukaryota</taxon>
        <taxon>Fungi</taxon>
        <taxon>Dikarya</taxon>
        <taxon>Ascomycota</taxon>
        <taxon>Pezizomycotina</taxon>
        <taxon>Dothideomycetes</taxon>
        <taxon>Pleosporomycetidae</taxon>
        <taxon>Pleosporales</taxon>
        <taxon>Massarineae</taxon>
        <taxon>Periconiaceae</taxon>
        <taxon>Periconia</taxon>
    </lineage>
</organism>
<feature type="compositionally biased region" description="Basic residues" evidence="1">
    <location>
        <begin position="55"/>
        <end position="70"/>
    </location>
</feature>
<dbReference type="InterPro" id="IPR053931">
    <property type="entry name" value="RapZ_C"/>
</dbReference>
<feature type="domain" description="RapZ C-terminal" evidence="2">
    <location>
        <begin position="143"/>
        <end position="219"/>
    </location>
</feature>
<keyword evidence="4" id="KW-1185">Reference proteome</keyword>
<comment type="caution">
    <text evidence="3">The sequence shown here is derived from an EMBL/GenBank/DDBJ whole genome shotgun (WGS) entry which is preliminary data.</text>
</comment>
<feature type="region of interest" description="Disordered" evidence="1">
    <location>
        <begin position="18"/>
        <end position="97"/>
    </location>
</feature>
<dbReference type="AlphaFoldDB" id="A0A9W4XW15"/>
<dbReference type="OrthoDB" id="5418695at2759"/>
<gene>
    <name evidence="3" type="ORF">PDIGIT_LOCUS8397</name>
</gene>
<evidence type="ECO:0000313" key="4">
    <source>
        <dbReference type="Proteomes" id="UP001152607"/>
    </source>
</evidence>
<feature type="compositionally biased region" description="Polar residues" evidence="1">
    <location>
        <begin position="74"/>
        <end position="83"/>
    </location>
</feature>
<accession>A0A9W4XW15</accession>
<evidence type="ECO:0000259" key="2">
    <source>
        <dbReference type="Pfam" id="PF22740"/>
    </source>
</evidence>